<evidence type="ECO:0000259" key="4">
    <source>
        <dbReference type="PROSITE" id="PS51377"/>
    </source>
</evidence>
<dbReference type="InterPro" id="IPR035963">
    <property type="entry name" value="FERM_2"/>
</dbReference>
<keyword evidence="1" id="KW-0677">Repeat</keyword>
<dbReference type="InterPro" id="IPR036034">
    <property type="entry name" value="PDZ_sf"/>
</dbReference>
<keyword evidence="6" id="KW-1185">Reference proteome</keyword>
<accession>A0A7N4V2G8</accession>
<organism evidence="5 6">
    <name type="scientific">Sarcophilus harrisii</name>
    <name type="common">Tasmanian devil</name>
    <name type="synonym">Sarcophilus laniarius</name>
    <dbReference type="NCBI Taxonomy" id="9305"/>
    <lineage>
        <taxon>Eukaryota</taxon>
        <taxon>Metazoa</taxon>
        <taxon>Chordata</taxon>
        <taxon>Craniata</taxon>
        <taxon>Vertebrata</taxon>
        <taxon>Euteleostomi</taxon>
        <taxon>Mammalia</taxon>
        <taxon>Metatheria</taxon>
        <taxon>Dasyuromorphia</taxon>
        <taxon>Dasyuridae</taxon>
        <taxon>Sarcophilus</taxon>
    </lineage>
</organism>
<dbReference type="Gene3D" id="1.10.510.10">
    <property type="entry name" value="Transferase(Phosphotransferase) domain 1"/>
    <property type="match status" value="1"/>
</dbReference>
<feature type="domain" description="KIND" evidence="4">
    <location>
        <begin position="6"/>
        <end position="186"/>
    </location>
</feature>
<dbReference type="Proteomes" id="UP000007648">
    <property type="component" value="Unassembled WGS sequence"/>
</dbReference>
<dbReference type="Pfam" id="PF09380">
    <property type="entry name" value="FERM_C"/>
    <property type="match status" value="1"/>
</dbReference>
<dbReference type="SMART" id="SM01196">
    <property type="entry name" value="FERM_C"/>
    <property type="match status" value="1"/>
</dbReference>
<dbReference type="CDD" id="cd17196">
    <property type="entry name" value="FERM_F1_FRMPD2"/>
    <property type="match status" value="1"/>
</dbReference>
<feature type="domain" description="FERM" evidence="2">
    <location>
        <begin position="278"/>
        <end position="578"/>
    </location>
</feature>
<dbReference type="InterPro" id="IPR014352">
    <property type="entry name" value="FERM/acyl-CoA-bd_prot_sf"/>
</dbReference>
<dbReference type="Ensembl" id="ENSSHAT00000051535.1">
    <property type="protein sequence ID" value="ENSSHAP00000033875.1"/>
    <property type="gene ID" value="ENSSHAG00000017354.2"/>
</dbReference>
<dbReference type="GeneTree" id="ENSGT00940000161964"/>
<reference evidence="5" key="3">
    <citation type="submission" date="2025-09" db="UniProtKB">
        <authorList>
            <consortium name="Ensembl"/>
        </authorList>
    </citation>
    <scope>IDENTIFICATION</scope>
</reference>
<dbReference type="AlphaFoldDB" id="A0A7N4V2G8"/>
<dbReference type="PRINTS" id="PR00935">
    <property type="entry name" value="BAND41"/>
</dbReference>
<evidence type="ECO:0000313" key="6">
    <source>
        <dbReference type="Proteomes" id="UP000007648"/>
    </source>
</evidence>
<dbReference type="InterPro" id="IPR011009">
    <property type="entry name" value="Kinase-like_dom_sf"/>
</dbReference>
<feature type="domain" description="PDZ" evidence="3">
    <location>
        <begin position="600"/>
        <end position="680"/>
    </location>
</feature>
<dbReference type="FunFam" id="2.30.42.10:FF:000084">
    <property type="entry name" value="Tyrosine-protein phosphatase non-receptor type 13"/>
    <property type="match status" value="1"/>
</dbReference>
<dbReference type="InterPro" id="IPR011019">
    <property type="entry name" value="KIND_dom"/>
</dbReference>
<reference evidence="5" key="2">
    <citation type="submission" date="2025-08" db="UniProtKB">
        <authorList>
            <consortium name="Ensembl"/>
        </authorList>
    </citation>
    <scope>IDENTIFICATION</scope>
</reference>
<feature type="domain" description="PDZ" evidence="3">
    <location>
        <begin position="830"/>
        <end position="918"/>
    </location>
</feature>
<dbReference type="InterPro" id="IPR052074">
    <property type="entry name" value="NonRcpt_TyrProt_Phosphatase"/>
</dbReference>
<protein>
    <submittedName>
        <fullName evidence="5">FERM and PDZ domain containing 2</fullName>
    </submittedName>
</protein>
<dbReference type="PANTHER" id="PTHR46900:SF4">
    <property type="entry name" value="FERM AND PDZ DOMAIN CONTAINING 2"/>
    <property type="match status" value="1"/>
</dbReference>
<dbReference type="InterPro" id="IPR029071">
    <property type="entry name" value="Ubiquitin-like_domsf"/>
</dbReference>
<feature type="domain" description="PDZ" evidence="3">
    <location>
        <begin position="701"/>
        <end position="786"/>
    </location>
</feature>
<reference evidence="5 6" key="1">
    <citation type="journal article" date="2011" name="Proc. Natl. Acad. Sci. U.S.A.">
        <title>Genetic diversity and population structure of the endangered marsupial Sarcophilus harrisii (Tasmanian devil).</title>
        <authorList>
            <person name="Miller W."/>
            <person name="Hayes V.M."/>
            <person name="Ratan A."/>
            <person name="Petersen D.C."/>
            <person name="Wittekindt N.E."/>
            <person name="Miller J."/>
            <person name="Walenz B."/>
            <person name="Knight J."/>
            <person name="Qi J."/>
            <person name="Zhao F."/>
            <person name="Wang Q."/>
            <person name="Bedoya-Reina O.C."/>
            <person name="Katiyar N."/>
            <person name="Tomsho L.P."/>
            <person name="Kasson L.M."/>
            <person name="Hardie R.A."/>
            <person name="Woodbridge P."/>
            <person name="Tindall E.A."/>
            <person name="Bertelsen M.F."/>
            <person name="Dixon D."/>
            <person name="Pyecroft S."/>
            <person name="Helgen K.M."/>
            <person name="Lesk A.M."/>
            <person name="Pringle T.H."/>
            <person name="Patterson N."/>
            <person name="Zhang Y."/>
            <person name="Kreiss A."/>
            <person name="Woods G.M."/>
            <person name="Jones M.E."/>
            <person name="Schuster S.C."/>
        </authorList>
    </citation>
    <scope>NUCLEOTIDE SEQUENCE [LARGE SCALE GENOMIC DNA]</scope>
</reference>
<dbReference type="Gene3D" id="2.30.29.30">
    <property type="entry name" value="Pleckstrin-homology domain (PH domain)/Phosphotyrosine-binding domain (PTB)"/>
    <property type="match status" value="1"/>
</dbReference>
<dbReference type="InterPro" id="IPR018980">
    <property type="entry name" value="FERM_PH-like_C"/>
</dbReference>
<dbReference type="Pfam" id="PF00373">
    <property type="entry name" value="FERM_M"/>
    <property type="match status" value="1"/>
</dbReference>
<dbReference type="SUPFAM" id="SSF54236">
    <property type="entry name" value="Ubiquitin-like"/>
    <property type="match status" value="1"/>
</dbReference>
<evidence type="ECO:0000259" key="2">
    <source>
        <dbReference type="PROSITE" id="PS50057"/>
    </source>
</evidence>
<dbReference type="SMART" id="SM00295">
    <property type="entry name" value="B41"/>
    <property type="match status" value="1"/>
</dbReference>
<dbReference type="InterPro" id="IPR000299">
    <property type="entry name" value="FERM_domain"/>
</dbReference>
<dbReference type="Pfam" id="PF00595">
    <property type="entry name" value="PDZ"/>
    <property type="match status" value="3"/>
</dbReference>
<dbReference type="InterPro" id="IPR011993">
    <property type="entry name" value="PH-like_dom_sf"/>
</dbReference>
<dbReference type="PROSITE" id="PS51377">
    <property type="entry name" value="KIND"/>
    <property type="match status" value="1"/>
</dbReference>
<evidence type="ECO:0000259" key="3">
    <source>
        <dbReference type="PROSITE" id="PS50106"/>
    </source>
</evidence>
<dbReference type="CDD" id="cd06695">
    <property type="entry name" value="PDZ3_PTPN13_FRMPD2-like"/>
    <property type="match status" value="1"/>
</dbReference>
<dbReference type="InterPro" id="IPR018979">
    <property type="entry name" value="FERM_N"/>
</dbReference>
<dbReference type="InterPro" id="IPR001478">
    <property type="entry name" value="PDZ"/>
</dbReference>
<proteinExistence type="predicted"/>
<evidence type="ECO:0000313" key="5">
    <source>
        <dbReference type="Ensembl" id="ENSSHAP00000033875.1"/>
    </source>
</evidence>
<dbReference type="SUPFAM" id="SSF50729">
    <property type="entry name" value="PH domain-like"/>
    <property type="match status" value="1"/>
</dbReference>
<dbReference type="PANTHER" id="PTHR46900">
    <property type="entry name" value="TYROSINE-PROTEIN PHOSPHATASE NON-RECEPTOR TYPE 13"/>
    <property type="match status" value="1"/>
</dbReference>
<dbReference type="SMART" id="SM00750">
    <property type="entry name" value="KIND"/>
    <property type="match status" value="1"/>
</dbReference>
<dbReference type="Gene3D" id="2.30.42.10">
    <property type="match status" value="3"/>
</dbReference>
<dbReference type="SUPFAM" id="SSF50156">
    <property type="entry name" value="PDZ domain-like"/>
    <property type="match status" value="3"/>
</dbReference>
<name>A0A7N4V2G8_SARHA</name>
<dbReference type="PROSITE" id="PS50057">
    <property type="entry name" value="FERM_3"/>
    <property type="match status" value="1"/>
</dbReference>
<dbReference type="SUPFAM" id="SSF56112">
    <property type="entry name" value="Protein kinase-like (PK-like)"/>
    <property type="match status" value="1"/>
</dbReference>
<dbReference type="InterPro" id="IPR019748">
    <property type="entry name" value="FERM_central"/>
</dbReference>
<dbReference type="Pfam" id="PF09379">
    <property type="entry name" value="FERM_N"/>
    <property type="match status" value="1"/>
</dbReference>
<dbReference type="PROSITE" id="PS50106">
    <property type="entry name" value="PDZ"/>
    <property type="match status" value="3"/>
</dbReference>
<gene>
    <name evidence="5" type="primary">FRMPD2</name>
</gene>
<dbReference type="Gene3D" id="3.10.20.90">
    <property type="entry name" value="Phosphatidylinositol 3-kinase Catalytic Subunit, Chain A, domain 1"/>
    <property type="match status" value="1"/>
</dbReference>
<dbReference type="InterPro" id="IPR019749">
    <property type="entry name" value="Band_41_domain"/>
</dbReference>
<dbReference type="SUPFAM" id="SSF47031">
    <property type="entry name" value="Second domain of FERM"/>
    <property type="match status" value="1"/>
</dbReference>
<sequence>MSQSSVTLASTLQVKGNALSEEEIWSLLFLATERILEDLNKGSSNYVICPWSTLLHTAGSLSFQDNVSFIEAAPFKAPEMLQGQSPNPQLETSKVHVYSLGTTLYWSAEFRAPPNQPLQLSEPLLSILVMMCEDLPQKRVSLPFILEACRVHQKDVVASSTHFHIKKLVNLVVGSISEMEQIVVEESKFVQENRSFMIRRRLYQKQNELSWLSTQKTLEPGMFFEHFLHQNIILLLFPFPTNNFSRPEFIQLSGEAPVTLHLPGSIVTKKGKSYLSQRELYVVLLNGQCIEVKCDIKSKARDVFNLVKTYANLVEHFYFGLASQKGKEFFFLNDETKLYEVAPEGWNDRSKKKTTIVNFTLFLRIKFFVNHFHLIQHSLTRHQFYLQLRKDILEERIYCNDEMLLQLGALALQVEFGNYRHEVQGEHYFLAEDYIPASVIERMTASCVELEISKMHRCHGPLSGEEVELEFLKLTQKLPEYGVFFYQVFQEKKMPEAEMTLGICAKGIIVYEVKNNSRIASLRFQWREMGKISTQRKKFTIESSISGKKHTFITDTGKKCKYLLDLCSDQHRFNAQMSSGQLSQVLSENFLTGLEREIICVTLKRDPQHGFGFIIIGSEDVGKLDLGIFIASIIPGGPAERAKKIKPGGRIISLNNISLEGVTFNMAVKIIQNSPDQVDLINVDSAYSSPPAKITAGETYWVELVKENGTFGISVTGGINTTVPYGGIYVKSIIPGGPAAKEGQIEIGDRLLEVDGVNLCGITHKQAVECLKNSQQVARLVLERRDQRPAEQCPSAYDRKKDECVAVSLATTLPDNPESCALVTDDNIFEVTLKKNSSGLGFSVLQTARENSDHLRSYAVRIKRLFPGQPAEENGEIAVGDIILAVNGKSTEGLSYQEVLHLLRGAPENVTLRLCRPLKVILPEIEQDLLTSTSSPDKKFTRVECLTPEHRSNLNLGNNERDSSLLESEEYVDSKTIFFHKTIDEEEWDSDEGEERPWGTLLTHSDISYEYSWNHHQETTVPELVSSLEEDVRQNCYSVSDVRTPERTGTGFYLWNTYSIFNALLDASRNAREVLKVSPVFKRLTVYLR</sequence>
<evidence type="ECO:0000256" key="1">
    <source>
        <dbReference type="ARBA" id="ARBA00022737"/>
    </source>
</evidence>
<dbReference type="SMART" id="SM00228">
    <property type="entry name" value="PDZ"/>
    <property type="match status" value="3"/>
</dbReference>
<dbReference type="CDD" id="cd06792">
    <property type="entry name" value="PDZ2-PTPN13_FRMPD2-like"/>
    <property type="match status" value="1"/>
</dbReference>
<dbReference type="CDD" id="cd14473">
    <property type="entry name" value="FERM_B-lobe"/>
    <property type="match status" value="1"/>
</dbReference>
<dbReference type="Gene3D" id="1.20.80.10">
    <property type="match status" value="1"/>
</dbReference>